<reference evidence="7 8" key="1">
    <citation type="submission" date="2023-08" db="EMBL/GenBank/DDBJ databases">
        <title>Microbacterium psychrotolerans sp. nov., a psychrotolerant bacterium isolated from soil in Heilongjiang Province, China.</title>
        <authorList>
            <person name="An P."/>
            <person name="Zhao D."/>
            <person name="Xiang H."/>
        </authorList>
    </citation>
    <scope>NUCLEOTIDE SEQUENCE [LARGE SCALE GENOMIC DNA]</scope>
    <source>
        <strain evidence="7 8">QXD-8</strain>
    </source>
</reference>
<evidence type="ECO:0000256" key="3">
    <source>
        <dbReference type="ARBA" id="ARBA00022741"/>
    </source>
</evidence>
<keyword evidence="2" id="KW-0813">Transport</keyword>
<dbReference type="SMART" id="SM00382">
    <property type="entry name" value="AAA"/>
    <property type="match status" value="2"/>
</dbReference>
<keyword evidence="8" id="KW-1185">Reference proteome</keyword>
<dbReference type="Pfam" id="PF08352">
    <property type="entry name" value="oligo_HPY"/>
    <property type="match status" value="1"/>
</dbReference>
<dbReference type="SUPFAM" id="SSF52540">
    <property type="entry name" value="P-loop containing nucleoside triphosphate hydrolases"/>
    <property type="match status" value="2"/>
</dbReference>
<evidence type="ECO:0000259" key="6">
    <source>
        <dbReference type="PROSITE" id="PS50893"/>
    </source>
</evidence>
<proteinExistence type="inferred from homology"/>
<dbReference type="InterPro" id="IPR003439">
    <property type="entry name" value="ABC_transporter-like_ATP-bd"/>
</dbReference>
<dbReference type="InterPro" id="IPR050319">
    <property type="entry name" value="ABC_transp_ATP-bind"/>
</dbReference>
<dbReference type="PANTHER" id="PTHR43776">
    <property type="entry name" value="TRANSPORT ATP-BINDING PROTEIN"/>
    <property type="match status" value="1"/>
</dbReference>
<feature type="domain" description="ABC transporter" evidence="6">
    <location>
        <begin position="25"/>
        <end position="271"/>
    </location>
</feature>
<keyword evidence="3" id="KW-0547">Nucleotide-binding</keyword>
<evidence type="ECO:0000256" key="1">
    <source>
        <dbReference type="ARBA" id="ARBA00005417"/>
    </source>
</evidence>
<organism evidence="7 8">
    <name type="scientific">Microbacterium psychrotolerans</name>
    <dbReference type="NCBI Taxonomy" id="3068321"/>
    <lineage>
        <taxon>Bacteria</taxon>
        <taxon>Bacillati</taxon>
        <taxon>Actinomycetota</taxon>
        <taxon>Actinomycetes</taxon>
        <taxon>Micrococcales</taxon>
        <taxon>Microbacteriaceae</taxon>
        <taxon>Microbacterium</taxon>
    </lineage>
</organism>
<dbReference type="GO" id="GO:0005524">
    <property type="term" value="F:ATP binding"/>
    <property type="evidence" value="ECO:0007669"/>
    <property type="project" value="UniProtKB-KW"/>
</dbReference>
<comment type="similarity">
    <text evidence="1">Belongs to the ABC transporter superfamily.</text>
</comment>
<dbReference type="EMBL" id="JAVFWO010000005">
    <property type="protein sequence ID" value="MDQ7879635.1"/>
    <property type="molecule type" value="Genomic_DNA"/>
</dbReference>
<dbReference type="CDD" id="cd03257">
    <property type="entry name" value="ABC_NikE_OppD_transporters"/>
    <property type="match status" value="2"/>
</dbReference>
<comment type="caution">
    <text evidence="7">The sequence shown here is derived from an EMBL/GenBank/DDBJ whole genome shotgun (WGS) entry which is preliminary data.</text>
</comment>
<dbReference type="NCBIfam" id="NF007739">
    <property type="entry name" value="PRK10419.1"/>
    <property type="match status" value="2"/>
</dbReference>
<dbReference type="InterPro" id="IPR017871">
    <property type="entry name" value="ABC_transporter-like_CS"/>
</dbReference>
<dbReference type="Gene3D" id="3.40.50.300">
    <property type="entry name" value="P-loop containing nucleotide triphosphate hydrolases"/>
    <property type="match status" value="2"/>
</dbReference>
<evidence type="ECO:0000313" key="7">
    <source>
        <dbReference type="EMBL" id="MDQ7879635.1"/>
    </source>
</evidence>
<accession>A0ABU0Z4Y2</accession>
<name>A0ABU0Z4Y2_9MICO</name>
<evidence type="ECO:0000256" key="5">
    <source>
        <dbReference type="SAM" id="MobiDB-lite"/>
    </source>
</evidence>
<feature type="domain" description="ABC transporter" evidence="6">
    <location>
        <begin position="337"/>
        <end position="589"/>
    </location>
</feature>
<dbReference type="InterPro" id="IPR027417">
    <property type="entry name" value="P-loop_NTPase"/>
</dbReference>
<dbReference type="PROSITE" id="PS00211">
    <property type="entry name" value="ABC_TRANSPORTER_1"/>
    <property type="match status" value="2"/>
</dbReference>
<feature type="region of interest" description="Disordered" evidence="5">
    <location>
        <begin position="305"/>
        <end position="332"/>
    </location>
</feature>
<evidence type="ECO:0000256" key="2">
    <source>
        <dbReference type="ARBA" id="ARBA00022448"/>
    </source>
</evidence>
<dbReference type="InterPro" id="IPR003593">
    <property type="entry name" value="AAA+_ATPase"/>
</dbReference>
<evidence type="ECO:0000313" key="8">
    <source>
        <dbReference type="Proteomes" id="UP001235133"/>
    </source>
</evidence>
<dbReference type="InterPro" id="IPR013563">
    <property type="entry name" value="Oligopep_ABC_C"/>
</dbReference>
<dbReference type="Proteomes" id="UP001235133">
    <property type="component" value="Unassembled WGS sequence"/>
</dbReference>
<gene>
    <name evidence="7" type="ORF">Q9R08_16715</name>
</gene>
<protein>
    <submittedName>
        <fullName evidence="7">ABC transporter ATP-binding protein</fullName>
    </submittedName>
</protein>
<evidence type="ECO:0000256" key="4">
    <source>
        <dbReference type="ARBA" id="ARBA00022840"/>
    </source>
</evidence>
<dbReference type="NCBIfam" id="NF008453">
    <property type="entry name" value="PRK11308.1"/>
    <property type="match status" value="2"/>
</dbReference>
<keyword evidence="4 7" id="KW-0067">ATP-binding</keyword>
<sequence>MNARSSVVEPAAGARQVPAHGDALLGIRDLTLDLADGTRLLHGISLSVAAGETVGLVGESGSGKSLTARTVLGLLPARAVTAGEVVIGEANVLGATPSELRGLRRHGAAMIFQDPRAGINPMRTIGDHLTEALRLAEGWSTDAARARAVELLTAVRLPRPEEHLRQYPHEFSGGMLQRVMIAGALTTSPRLLVCDEPTTALDVTTQAEIIGVLSEQRARRGMGMLFITHDLNLAASLCDRVYVMSGGHVIEQGRAHDVLRDPRAEYTRRLVAATPTLFASPPTPTGHRVGDSARQADLQHLLTGVSAKSSESAQGDGADARGDASAPTRPSVNVPMLEAVGIAKTYHRRGKDPVRAVIDASIAVPRGGALGVVGESGSGKSTLARLIVGLESADSGEIRIDGQARTEVPRGRRRRLAHARSVQMVFQDPYLSLDPRITAGRAIEDALRLHGGAGSERRLSASESRTRVRDLLAQVGLGETHAAARPRTLSGGQRQRVAIARALAIEPDVLVMDEATSALDVSVQAQVLDLVDRIRRERGLTVLFISHDLAVVRRVCDETVVMRRGGIVERGRTAELLADPQHAYTRLLIDSVPKPGWDPEQAGAEVEDTGIDVPGPDEVADDDAEAVSVEAAKVEASGQAR</sequence>
<dbReference type="PROSITE" id="PS50893">
    <property type="entry name" value="ABC_TRANSPORTER_2"/>
    <property type="match status" value="2"/>
</dbReference>
<dbReference type="RefSeq" id="WP_308869275.1">
    <property type="nucleotide sequence ID" value="NZ_JAVFWO010000005.1"/>
</dbReference>
<dbReference type="PANTHER" id="PTHR43776:SF7">
    <property type="entry name" value="D,D-DIPEPTIDE TRANSPORT ATP-BINDING PROTEIN DDPF-RELATED"/>
    <property type="match status" value="1"/>
</dbReference>
<feature type="region of interest" description="Disordered" evidence="5">
    <location>
        <begin position="595"/>
        <end position="626"/>
    </location>
</feature>
<dbReference type="Pfam" id="PF00005">
    <property type="entry name" value="ABC_tran"/>
    <property type="match status" value="2"/>
</dbReference>